<keyword evidence="6 11" id="KW-0411">Iron-sulfur</keyword>
<keyword evidence="5 11" id="KW-0408">Iron</keyword>
<evidence type="ECO:0000256" key="11">
    <source>
        <dbReference type="HAMAP-Rule" id="MF_01479"/>
    </source>
</evidence>
<keyword evidence="15" id="KW-1185">Reference proteome</keyword>
<keyword evidence="9 11" id="KW-1015">Disulfide bond</keyword>
<keyword evidence="10 11" id="KW-0804">Transcription</keyword>
<keyword evidence="8 11" id="KW-0238">DNA-binding</keyword>
<feature type="binding site" evidence="11">
    <location>
        <position position="56"/>
    </location>
    <ligand>
        <name>[4Fe-4S] cluster</name>
        <dbReference type="ChEBI" id="CHEBI:49883"/>
    </ligand>
</feature>
<feature type="region of interest" description="Disordered" evidence="12">
    <location>
        <begin position="86"/>
        <end position="106"/>
    </location>
</feature>
<feature type="region of interest" description="Disordered" evidence="12">
    <location>
        <begin position="1"/>
        <end position="20"/>
    </location>
</feature>
<dbReference type="InterPro" id="IPR003482">
    <property type="entry name" value="Whib"/>
</dbReference>
<dbReference type="EMBL" id="JBHSXX010000001">
    <property type="protein sequence ID" value="MFC6866002.1"/>
    <property type="molecule type" value="Genomic_DNA"/>
</dbReference>
<gene>
    <name evidence="11" type="primary">whiB</name>
    <name evidence="14" type="ORF">ACFQGD_02465</name>
</gene>
<evidence type="ECO:0000313" key="14">
    <source>
        <dbReference type="EMBL" id="MFC6866002.1"/>
    </source>
</evidence>
<dbReference type="RefSeq" id="WP_345406783.1">
    <property type="nucleotide sequence ID" value="NZ_BAABLA010000123.1"/>
</dbReference>
<evidence type="ECO:0000256" key="9">
    <source>
        <dbReference type="ARBA" id="ARBA00023157"/>
    </source>
</evidence>
<dbReference type="Proteomes" id="UP001596337">
    <property type="component" value="Unassembled WGS sequence"/>
</dbReference>
<dbReference type="InterPro" id="IPR034768">
    <property type="entry name" value="4FE4S_WBL"/>
</dbReference>
<evidence type="ECO:0000256" key="10">
    <source>
        <dbReference type="ARBA" id="ARBA00023163"/>
    </source>
</evidence>
<feature type="binding site" evidence="11">
    <location>
        <position position="30"/>
    </location>
    <ligand>
        <name>[4Fe-4S] cluster</name>
        <dbReference type="ChEBI" id="CHEBI:49883"/>
    </ligand>
</feature>
<dbReference type="PANTHER" id="PTHR38839:SF4">
    <property type="entry name" value="TRANSCRIPTIONAL REGULATOR WHIB"/>
    <property type="match status" value="1"/>
</dbReference>
<feature type="binding site" evidence="11">
    <location>
        <position position="62"/>
    </location>
    <ligand>
        <name>[4Fe-4S] cluster</name>
        <dbReference type="ChEBI" id="CHEBI:49883"/>
    </ligand>
</feature>
<evidence type="ECO:0000259" key="13">
    <source>
        <dbReference type="PROSITE" id="PS51674"/>
    </source>
</evidence>
<accession>A0ABW2BUD5</accession>
<evidence type="ECO:0000256" key="2">
    <source>
        <dbReference type="ARBA" id="ARBA00006597"/>
    </source>
</evidence>
<sequence>MSIRAIRPGGRPRSGPELTLPPAWVSEALCAQTDPEAFFPEKGGTAEPARRTCARCPVLAQCRDYALTNAEHYGVWGGLTDNDRRRIRSQGRRTGTPATELGREAA</sequence>
<evidence type="ECO:0000256" key="5">
    <source>
        <dbReference type="ARBA" id="ARBA00023004"/>
    </source>
</evidence>
<reference evidence="15" key="1">
    <citation type="journal article" date="2019" name="Int. J. Syst. Evol. Microbiol.">
        <title>The Global Catalogue of Microorganisms (GCM) 10K type strain sequencing project: providing services to taxonomists for standard genome sequencing and annotation.</title>
        <authorList>
            <consortium name="The Broad Institute Genomics Platform"/>
            <consortium name="The Broad Institute Genome Sequencing Center for Infectious Disease"/>
            <person name="Wu L."/>
            <person name="Ma J."/>
        </authorList>
    </citation>
    <scope>NUCLEOTIDE SEQUENCE [LARGE SCALE GENOMIC DNA]</scope>
    <source>
        <strain evidence="15">KCTC 32255</strain>
    </source>
</reference>
<evidence type="ECO:0000256" key="8">
    <source>
        <dbReference type="ARBA" id="ARBA00023125"/>
    </source>
</evidence>
<comment type="function">
    <text evidence="11">Acts as a transcriptional regulator. Probably redox-responsive. The apo- but not holo-form probably binds DNA.</text>
</comment>
<keyword evidence="4 11" id="KW-0479">Metal-binding</keyword>
<protein>
    <recommendedName>
        <fullName evidence="11">Transcriptional regulator WhiB</fullName>
    </recommendedName>
</protein>
<feature type="domain" description="4Fe-4S Wbl-type" evidence="13">
    <location>
        <begin position="29"/>
        <end position="86"/>
    </location>
</feature>
<dbReference type="PANTHER" id="PTHR38839">
    <property type="entry name" value="TRANSCRIPTIONAL REGULATOR WHID-RELATED"/>
    <property type="match status" value="1"/>
</dbReference>
<dbReference type="HAMAP" id="MF_01479">
    <property type="entry name" value="WhiB"/>
    <property type="match status" value="1"/>
</dbReference>
<evidence type="ECO:0000313" key="15">
    <source>
        <dbReference type="Proteomes" id="UP001596337"/>
    </source>
</evidence>
<dbReference type="Pfam" id="PF02467">
    <property type="entry name" value="Whib"/>
    <property type="match status" value="1"/>
</dbReference>
<evidence type="ECO:0000256" key="6">
    <source>
        <dbReference type="ARBA" id="ARBA00023014"/>
    </source>
</evidence>
<evidence type="ECO:0000256" key="7">
    <source>
        <dbReference type="ARBA" id="ARBA00023015"/>
    </source>
</evidence>
<keyword evidence="7 11" id="KW-0805">Transcription regulation</keyword>
<proteinExistence type="inferred from homology"/>
<feature type="binding site" evidence="11">
    <location>
        <position position="53"/>
    </location>
    <ligand>
        <name>[4Fe-4S] cluster</name>
        <dbReference type="ChEBI" id="CHEBI:49883"/>
    </ligand>
</feature>
<keyword evidence="3 11" id="KW-0004">4Fe-4S</keyword>
<organism evidence="14 15">
    <name type="scientific">Haloechinothrix salitolerans</name>
    <dbReference type="NCBI Taxonomy" id="926830"/>
    <lineage>
        <taxon>Bacteria</taxon>
        <taxon>Bacillati</taxon>
        <taxon>Actinomycetota</taxon>
        <taxon>Actinomycetes</taxon>
        <taxon>Pseudonocardiales</taxon>
        <taxon>Pseudonocardiaceae</taxon>
        <taxon>Haloechinothrix</taxon>
    </lineage>
</organism>
<comment type="similarity">
    <text evidence="2 11">Belongs to the WhiB family.</text>
</comment>
<comment type="cofactor">
    <cofactor evidence="11">
        <name>[4Fe-4S] cluster</name>
        <dbReference type="ChEBI" id="CHEBI:49883"/>
    </cofactor>
    <text evidence="11">Binds 1 [4Fe-4S] cluster per subunit. Following nitrosylation of the [4Fe-4S] cluster binds 1 [4Fe-8(NO)] cluster per subunit.</text>
</comment>
<evidence type="ECO:0000256" key="4">
    <source>
        <dbReference type="ARBA" id="ARBA00022723"/>
    </source>
</evidence>
<comment type="PTM">
    <text evidence="11">The Fe-S cluster can be nitrosylated by nitric oxide (NO).</text>
</comment>
<comment type="PTM">
    <text evidence="11">Upon Fe-S cluster removal intramolecular disulfide bonds are formed.</text>
</comment>
<dbReference type="PROSITE" id="PS51674">
    <property type="entry name" value="4FE4S_WBL"/>
    <property type="match status" value="1"/>
</dbReference>
<name>A0ABW2BUD5_9PSEU</name>
<keyword evidence="11" id="KW-0963">Cytoplasm</keyword>
<comment type="caution">
    <text evidence="14">The sequence shown here is derived from an EMBL/GenBank/DDBJ whole genome shotgun (WGS) entry which is preliminary data.</text>
</comment>
<evidence type="ECO:0000256" key="1">
    <source>
        <dbReference type="ARBA" id="ARBA00004496"/>
    </source>
</evidence>
<evidence type="ECO:0000256" key="3">
    <source>
        <dbReference type="ARBA" id="ARBA00022485"/>
    </source>
</evidence>
<comment type="subcellular location">
    <subcellularLocation>
        <location evidence="1 11">Cytoplasm</location>
    </subcellularLocation>
</comment>
<evidence type="ECO:0000256" key="12">
    <source>
        <dbReference type="SAM" id="MobiDB-lite"/>
    </source>
</evidence>